<keyword evidence="1" id="KW-0694">RNA-binding</keyword>
<dbReference type="AlphaFoldDB" id="A0A183IH21"/>
<protein>
    <submittedName>
        <fullName evidence="6">RRM domain-containing protein</fullName>
    </submittedName>
</protein>
<evidence type="ECO:0000313" key="5">
    <source>
        <dbReference type="Proteomes" id="UP000270296"/>
    </source>
</evidence>
<dbReference type="CDD" id="cd12311">
    <property type="entry name" value="RRM_SRSF2_SRSF8"/>
    <property type="match status" value="1"/>
</dbReference>
<dbReference type="PROSITE" id="PS50102">
    <property type="entry name" value="RRM"/>
    <property type="match status" value="1"/>
</dbReference>
<dbReference type="Pfam" id="PF00076">
    <property type="entry name" value="RRM_1"/>
    <property type="match status" value="1"/>
</dbReference>
<accession>A0A183IH21</accession>
<name>A0A183IH21_9BILA</name>
<reference evidence="6" key="1">
    <citation type="submission" date="2016-06" db="UniProtKB">
        <authorList>
            <consortium name="WormBaseParasite"/>
        </authorList>
    </citation>
    <scope>IDENTIFICATION</scope>
</reference>
<dbReference type="PANTHER" id="PTHR48034">
    <property type="entry name" value="TRANSFORMER-2 SEX-DETERMINING PROTEIN-RELATED"/>
    <property type="match status" value="1"/>
</dbReference>
<dbReference type="SUPFAM" id="SSF54928">
    <property type="entry name" value="RNA-binding domain, RBD"/>
    <property type="match status" value="1"/>
</dbReference>
<dbReference type="EMBL" id="UZAM01007476">
    <property type="protein sequence ID" value="VDO99362.1"/>
    <property type="molecule type" value="Genomic_DNA"/>
</dbReference>
<proteinExistence type="predicted"/>
<reference evidence="4 5" key="2">
    <citation type="submission" date="2018-11" db="EMBL/GenBank/DDBJ databases">
        <authorList>
            <consortium name="Pathogen Informatics"/>
        </authorList>
    </citation>
    <scope>NUCLEOTIDE SEQUENCE [LARGE SCALE GENOMIC DNA]</scope>
</reference>
<dbReference type="InterPro" id="IPR012677">
    <property type="entry name" value="Nucleotide-bd_a/b_plait_sf"/>
</dbReference>
<dbReference type="Gene3D" id="3.30.70.330">
    <property type="match status" value="1"/>
</dbReference>
<organism evidence="6">
    <name type="scientific">Soboliphyme baturini</name>
    <dbReference type="NCBI Taxonomy" id="241478"/>
    <lineage>
        <taxon>Eukaryota</taxon>
        <taxon>Metazoa</taxon>
        <taxon>Ecdysozoa</taxon>
        <taxon>Nematoda</taxon>
        <taxon>Enoplea</taxon>
        <taxon>Dorylaimia</taxon>
        <taxon>Dioctophymatida</taxon>
        <taxon>Dioctophymatoidea</taxon>
        <taxon>Soboliphymatidae</taxon>
        <taxon>Soboliphyme</taxon>
    </lineage>
</organism>
<evidence type="ECO:0000313" key="4">
    <source>
        <dbReference type="EMBL" id="VDO99362.1"/>
    </source>
</evidence>
<dbReference type="OrthoDB" id="8093034at2759"/>
<dbReference type="GO" id="GO:0003723">
    <property type="term" value="F:RNA binding"/>
    <property type="evidence" value="ECO:0007669"/>
    <property type="project" value="UniProtKB-UniRule"/>
</dbReference>
<evidence type="ECO:0000256" key="2">
    <source>
        <dbReference type="SAM" id="MobiDB-lite"/>
    </source>
</evidence>
<dbReference type="SMART" id="SM00360">
    <property type="entry name" value="RRM"/>
    <property type="match status" value="1"/>
</dbReference>
<dbReference type="InterPro" id="IPR035979">
    <property type="entry name" value="RBD_domain_sf"/>
</dbReference>
<feature type="region of interest" description="Disordered" evidence="2">
    <location>
        <begin position="94"/>
        <end position="113"/>
    </location>
</feature>
<sequence>MRSNPRKAGFQFVKIDNVSSRTGPSELRKAFEKFGEIGDIHIPRDPWTGDSKGFAFIRYYSRRDAEDAMDQMDGRRVDGREIRVVMARYGRPMDDREGARAPRRRYVPPVFNA</sequence>
<dbReference type="WBParaSite" id="SBAD_0000305501-mRNA-1">
    <property type="protein sequence ID" value="SBAD_0000305501-mRNA-1"/>
    <property type="gene ID" value="SBAD_0000305501"/>
</dbReference>
<keyword evidence="5" id="KW-1185">Reference proteome</keyword>
<evidence type="ECO:0000256" key="1">
    <source>
        <dbReference type="PROSITE-ProRule" id="PRU00176"/>
    </source>
</evidence>
<feature type="domain" description="RRM" evidence="3">
    <location>
        <begin position="11"/>
        <end position="89"/>
    </location>
</feature>
<dbReference type="Proteomes" id="UP000270296">
    <property type="component" value="Unassembled WGS sequence"/>
</dbReference>
<evidence type="ECO:0000259" key="3">
    <source>
        <dbReference type="PROSITE" id="PS50102"/>
    </source>
</evidence>
<dbReference type="InterPro" id="IPR000504">
    <property type="entry name" value="RRM_dom"/>
</dbReference>
<dbReference type="InterPro" id="IPR050441">
    <property type="entry name" value="RBM"/>
</dbReference>
<evidence type="ECO:0000313" key="6">
    <source>
        <dbReference type="WBParaSite" id="SBAD_0000305501-mRNA-1"/>
    </source>
</evidence>
<gene>
    <name evidence="4" type="ORF">SBAD_LOCUS2916</name>
</gene>